<feature type="compositionally biased region" description="Basic and acidic residues" evidence="2">
    <location>
        <begin position="382"/>
        <end position="392"/>
    </location>
</feature>
<keyword evidence="1" id="KW-0343">GTPase activation</keyword>
<dbReference type="STRING" id="13706.A0A1X2HNJ2"/>
<dbReference type="Pfam" id="PF00566">
    <property type="entry name" value="RabGAP-TBC"/>
    <property type="match status" value="1"/>
</dbReference>
<evidence type="ECO:0000259" key="3">
    <source>
        <dbReference type="PROSITE" id="PS50086"/>
    </source>
</evidence>
<dbReference type="Proteomes" id="UP000242180">
    <property type="component" value="Unassembled WGS sequence"/>
</dbReference>
<dbReference type="InterPro" id="IPR035969">
    <property type="entry name" value="Rab-GAP_TBC_sf"/>
</dbReference>
<dbReference type="AlphaFoldDB" id="A0A1X2HNJ2"/>
<evidence type="ECO:0000313" key="4">
    <source>
        <dbReference type="EMBL" id="ORZ00973.1"/>
    </source>
</evidence>
<evidence type="ECO:0000256" key="1">
    <source>
        <dbReference type="ARBA" id="ARBA00022468"/>
    </source>
</evidence>
<feature type="region of interest" description="Disordered" evidence="2">
    <location>
        <begin position="630"/>
        <end position="671"/>
    </location>
</feature>
<dbReference type="GO" id="GO:0005096">
    <property type="term" value="F:GTPase activator activity"/>
    <property type="evidence" value="ECO:0007669"/>
    <property type="project" value="UniProtKB-KW"/>
</dbReference>
<dbReference type="InterPro" id="IPR000195">
    <property type="entry name" value="Rab-GAP-TBC_dom"/>
</dbReference>
<feature type="region of interest" description="Disordered" evidence="2">
    <location>
        <begin position="482"/>
        <end position="513"/>
    </location>
</feature>
<name>A0A1X2HNJ2_SYNRA</name>
<dbReference type="InParanoid" id="A0A1X2HNJ2"/>
<evidence type="ECO:0000313" key="5">
    <source>
        <dbReference type="Proteomes" id="UP000242180"/>
    </source>
</evidence>
<protein>
    <submittedName>
        <fullName evidence="4">Rab-GTPase-TBC domain-domain-containing protein</fullName>
    </submittedName>
</protein>
<feature type="domain" description="Rab-GAP TBC" evidence="3">
    <location>
        <begin position="35"/>
        <end position="303"/>
    </location>
</feature>
<feature type="region of interest" description="Disordered" evidence="2">
    <location>
        <begin position="707"/>
        <end position="757"/>
    </location>
</feature>
<dbReference type="OrthoDB" id="27140at2759"/>
<feature type="region of interest" description="Disordered" evidence="2">
    <location>
        <begin position="379"/>
        <end position="407"/>
    </location>
</feature>
<proteinExistence type="predicted"/>
<dbReference type="OMA" id="LMAKCID"/>
<dbReference type="Gene3D" id="1.10.472.80">
    <property type="entry name" value="Ypt/Rab-GAP domain of gyp1p, domain 3"/>
    <property type="match status" value="1"/>
</dbReference>
<sequence length="770" mass="87253">MTAQLESKRQAWDALFNEEESSASSLRQRALAGPVCQTTLRSVCWKVFLGYYPSLDFATWSAIQTKKRDHYANLRKEFIDEPAKRMKEGAESDLLDNNPLSLNDNNPWQQHFADSETRKTIRQDVERTFPDVDFFRADQVQEHLTDVLFIYCKLNQDVSYRQGMHELLAPLYWVLANDSVEAEISGTGPLDASNKLLVQVLDPAYIEHDAFILFERLMTYAKPWYEFNENSRGRVPGSNPVVVSCQRIHHQYLRAVDPVLYGHLEKFGIEPQLYGMRWLRLLFGREFEFHELLMLWDAMFAHDPTLKIVEYISLAILLRLRDKLMAGDYAECLSLLMRCPHVGKPATLVEQAKYLSSDLSESGGLHVLQQNDLRAGKAPRHSLWDGVERQEPRPSPSKRLSRQHSNANLENLANLTRGVMKSPQVRDLNKAIAGVMGTVQKNVNLFGDNMLARAAAYENNTTNHRRLTVSSEFPASIDTYTRSLSRPDVQQPQSHRIIPTTTQPNQSPTVDSSTLNRLKATNNQMGELMAKCIDVMEKEIFTEKPESEELQEQRKTFDEAAVVAALVGLKHVRDVLSGKQVYFDSSVLDTCSKNEAEGRRSASLNDWDVVDYEADTKPEDGPATFAAASTVKESNTDAKAPLADTKPALDPAVEHRQSAESEFAAGKPRSMPKQNVVYRIEDLLADPALQSPSASNNQERFRWMLNDKEDKENDGLFKSQPSSRTMPRKRESFSRPKITSPPLSSSGATIDPLDAQNIDKRKAYEYDTYL</sequence>
<organism evidence="4 5">
    <name type="scientific">Syncephalastrum racemosum</name>
    <name type="common">Filamentous fungus</name>
    <dbReference type="NCBI Taxonomy" id="13706"/>
    <lineage>
        <taxon>Eukaryota</taxon>
        <taxon>Fungi</taxon>
        <taxon>Fungi incertae sedis</taxon>
        <taxon>Mucoromycota</taxon>
        <taxon>Mucoromycotina</taxon>
        <taxon>Mucoromycetes</taxon>
        <taxon>Mucorales</taxon>
        <taxon>Syncephalastraceae</taxon>
        <taxon>Syncephalastrum</taxon>
    </lineage>
</organism>
<dbReference type="PROSITE" id="PS50086">
    <property type="entry name" value="TBC_RABGAP"/>
    <property type="match status" value="1"/>
</dbReference>
<gene>
    <name evidence="4" type="ORF">BCR43DRAFT_161288</name>
</gene>
<dbReference type="FunFam" id="1.10.8.270:FF:000031">
    <property type="entry name" value="TBC1 domain family member 5"/>
    <property type="match status" value="1"/>
</dbReference>
<keyword evidence="5" id="KW-1185">Reference proteome</keyword>
<evidence type="ECO:0000256" key="2">
    <source>
        <dbReference type="SAM" id="MobiDB-lite"/>
    </source>
</evidence>
<dbReference type="EMBL" id="MCGN01000002">
    <property type="protein sequence ID" value="ORZ00973.1"/>
    <property type="molecule type" value="Genomic_DNA"/>
</dbReference>
<reference evidence="4 5" key="1">
    <citation type="submission" date="2016-07" db="EMBL/GenBank/DDBJ databases">
        <title>Pervasive Adenine N6-methylation of Active Genes in Fungi.</title>
        <authorList>
            <consortium name="DOE Joint Genome Institute"/>
            <person name="Mondo S.J."/>
            <person name="Dannebaum R.O."/>
            <person name="Kuo R.C."/>
            <person name="Labutti K."/>
            <person name="Haridas S."/>
            <person name="Kuo A."/>
            <person name="Salamov A."/>
            <person name="Ahrendt S.R."/>
            <person name="Lipzen A."/>
            <person name="Sullivan W."/>
            <person name="Andreopoulos W.B."/>
            <person name="Clum A."/>
            <person name="Lindquist E."/>
            <person name="Daum C."/>
            <person name="Ramamoorthy G.K."/>
            <person name="Gryganskyi A."/>
            <person name="Culley D."/>
            <person name="Magnuson J.K."/>
            <person name="James T.Y."/>
            <person name="O'Malley M.A."/>
            <person name="Stajich J.E."/>
            <person name="Spatafora J.W."/>
            <person name="Visel A."/>
            <person name="Grigoriev I.V."/>
        </authorList>
    </citation>
    <scope>NUCLEOTIDE SEQUENCE [LARGE SCALE GENOMIC DNA]</scope>
    <source>
        <strain evidence="4 5">NRRL 2496</strain>
    </source>
</reference>
<dbReference type="FunFam" id="1.10.472.80:FF:000038">
    <property type="entry name" value="TBC1 domain family member 5"/>
    <property type="match status" value="1"/>
</dbReference>
<dbReference type="SMART" id="SM00164">
    <property type="entry name" value="TBC"/>
    <property type="match status" value="1"/>
</dbReference>
<dbReference type="PANTHER" id="PTHR22957:SF337">
    <property type="entry name" value="TBC1 DOMAIN FAMILY MEMBER 5"/>
    <property type="match status" value="1"/>
</dbReference>
<dbReference type="Gene3D" id="1.10.8.270">
    <property type="entry name" value="putative rabgap domain of human tbc1 domain family member 14 like domains"/>
    <property type="match status" value="1"/>
</dbReference>
<comment type="caution">
    <text evidence="4">The sequence shown here is derived from an EMBL/GenBank/DDBJ whole genome shotgun (WGS) entry which is preliminary data.</text>
</comment>
<accession>A0A1X2HNJ2</accession>
<dbReference type="PANTHER" id="PTHR22957">
    <property type="entry name" value="TBC1 DOMAIN FAMILY MEMBER GTPASE-ACTIVATING PROTEIN"/>
    <property type="match status" value="1"/>
</dbReference>
<dbReference type="SUPFAM" id="SSF47923">
    <property type="entry name" value="Ypt/Rab-GAP domain of gyp1p"/>
    <property type="match status" value="2"/>
</dbReference>